<protein>
    <submittedName>
        <fullName evidence="2">Uncharacterized protein</fullName>
    </submittedName>
</protein>
<dbReference type="EMBL" id="HBIU01026868">
    <property type="protein sequence ID" value="CAE0633674.1"/>
    <property type="molecule type" value="Transcribed_RNA"/>
</dbReference>
<proteinExistence type="predicted"/>
<name>A0A6V1R366_HETAK</name>
<dbReference type="AlphaFoldDB" id="A0A6V1R366"/>
<gene>
    <name evidence="2" type="ORF">HAKA00212_LOCUS12387</name>
</gene>
<reference evidence="2" key="1">
    <citation type="submission" date="2021-01" db="EMBL/GenBank/DDBJ databases">
        <authorList>
            <person name="Corre E."/>
            <person name="Pelletier E."/>
            <person name="Niang G."/>
            <person name="Scheremetjew M."/>
            <person name="Finn R."/>
            <person name="Kale V."/>
            <person name="Holt S."/>
            <person name="Cochrane G."/>
            <person name="Meng A."/>
            <person name="Brown T."/>
            <person name="Cohen L."/>
        </authorList>
    </citation>
    <scope>NUCLEOTIDE SEQUENCE</scope>
    <source>
        <strain evidence="2">CCMP3107</strain>
    </source>
</reference>
<organism evidence="2">
    <name type="scientific">Heterosigma akashiwo</name>
    <name type="common">Chromophytic alga</name>
    <name type="synonym">Heterosigma carterae</name>
    <dbReference type="NCBI Taxonomy" id="2829"/>
    <lineage>
        <taxon>Eukaryota</taxon>
        <taxon>Sar</taxon>
        <taxon>Stramenopiles</taxon>
        <taxon>Ochrophyta</taxon>
        <taxon>Raphidophyceae</taxon>
        <taxon>Chattonellales</taxon>
        <taxon>Chattonellaceae</taxon>
        <taxon>Heterosigma</taxon>
    </lineage>
</organism>
<keyword evidence="1" id="KW-0732">Signal</keyword>
<feature type="signal peptide" evidence="1">
    <location>
        <begin position="1"/>
        <end position="21"/>
    </location>
</feature>
<sequence length="275" mass="31182">MKFCHISLLVTFISLFKLYYGFQHGPSFCAHVCKKITNRWGSATTKSTGLHTQINLFGIGGDDKTISPDAPKLSSDFVWRLALVMQKPTVPDVERNIQVWVRFVETPGYEPPQGKVFIERDPFELVAKDEKGFGGFWQLSEDKDDVKDGLWVWGLFEEPLYPFLYFSLNTNKKLTEKITMKKTEGEEEPETETRTITIFGDDEKDFEGIPNDKLLIRFDHRRYPKDVGTKLTEGVLTFKPTEIVKADLLGISSADIGTNVECGKISALVALNKES</sequence>
<evidence type="ECO:0000313" key="2">
    <source>
        <dbReference type="EMBL" id="CAE0633674.1"/>
    </source>
</evidence>
<accession>A0A6V1R366</accession>
<evidence type="ECO:0000256" key="1">
    <source>
        <dbReference type="SAM" id="SignalP"/>
    </source>
</evidence>
<feature type="chain" id="PRO_5030160799" evidence="1">
    <location>
        <begin position="22"/>
        <end position="275"/>
    </location>
</feature>